<evidence type="ECO:0008006" key="10">
    <source>
        <dbReference type="Google" id="ProtNLM"/>
    </source>
</evidence>
<reference evidence="8 9" key="1">
    <citation type="submission" date="2020-08" db="EMBL/GenBank/DDBJ databases">
        <title>Plant Genome Project.</title>
        <authorList>
            <person name="Zhang R.-G."/>
        </authorList>
    </citation>
    <scope>NUCLEOTIDE SEQUENCE [LARGE SCALE GENOMIC DNA]</scope>
    <source>
        <strain evidence="8">WSP0</strain>
        <tissue evidence="8">Leaf</tissue>
    </source>
</reference>
<evidence type="ECO:0000256" key="6">
    <source>
        <dbReference type="ARBA" id="ARBA00024378"/>
    </source>
</evidence>
<dbReference type="PANTHER" id="PTHR32295">
    <property type="entry name" value="IQ-DOMAIN 5-RELATED"/>
    <property type="match status" value="1"/>
</dbReference>
<dbReference type="AlphaFoldDB" id="A0AAV6HT82"/>
<proteinExistence type="inferred from homology"/>
<dbReference type="PANTHER" id="PTHR32295:SF123">
    <property type="entry name" value="PROTEIN IQ-DOMAIN 5"/>
    <property type="match status" value="1"/>
</dbReference>
<comment type="caution">
    <text evidence="8">The sequence shown here is derived from an EMBL/GenBank/DDBJ whole genome shotgun (WGS) entry which is preliminary data.</text>
</comment>
<dbReference type="Gene3D" id="1.20.5.190">
    <property type="match status" value="1"/>
</dbReference>
<comment type="similarity">
    <text evidence="5">Belongs to the IQD family.</text>
</comment>
<feature type="region of interest" description="Disordered" evidence="7">
    <location>
        <begin position="255"/>
        <end position="281"/>
    </location>
</feature>
<gene>
    <name evidence="8" type="ORF">RHGRI_037843</name>
</gene>
<dbReference type="SMART" id="SM00015">
    <property type="entry name" value="IQ"/>
    <property type="match status" value="2"/>
</dbReference>
<feature type="compositionally biased region" description="Polar residues" evidence="7">
    <location>
        <begin position="256"/>
        <end position="266"/>
    </location>
</feature>
<comment type="subunit">
    <text evidence="6">Binds to multiple calmodulin (CaM) in the presence of Ca(2+) and CaM-like proteins.</text>
</comment>
<evidence type="ECO:0000256" key="4">
    <source>
        <dbReference type="ARBA" id="ARBA00022860"/>
    </source>
</evidence>
<dbReference type="Pfam" id="PF00612">
    <property type="entry name" value="IQ"/>
    <property type="match status" value="1"/>
</dbReference>
<evidence type="ECO:0000256" key="3">
    <source>
        <dbReference type="ARBA" id="ARBA00022737"/>
    </source>
</evidence>
<protein>
    <recommendedName>
        <fullName evidence="10">IQ-domain 5</fullName>
    </recommendedName>
</protein>
<organism evidence="8 9">
    <name type="scientific">Rhododendron griersonianum</name>
    <dbReference type="NCBI Taxonomy" id="479676"/>
    <lineage>
        <taxon>Eukaryota</taxon>
        <taxon>Viridiplantae</taxon>
        <taxon>Streptophyta</taxon>
        <taxon>Embryophyta</taxon>
        <taxon>Tracheophyta</taxon>
        <taxon>Spermatophyta</taxon>
        <taxon>Magnoliopsida</taxon>
        <taxon>eudicotyledons</taxon>
        <taxon>Gunneridae</taxon>
        <taxon>Pentapetalae</taxon>
        <taxon>asterids</taxon>
        <taxon>Ericales</taxon>
        <taxon>Ericaceae</taxon>
        <taxon>Ericoideae</taxon>
        <taxon>Rhodoreae</taxon>
        <taxon>Rhododendron</taxon>
    </lineage>
</organism>
<evidence type="ECO:0000313" key="8">
    <source>
        <dbReference type="EMBL" id="KAG5517219.1"/>
    </source>
</evidence>
<keyword evidence="9" id="KW-1185">Reference proteome</keyword>
<dbReference type="FunFam" id="1.20.5.190:FF:000062">
    <property type="entry name" value="IQ-domain 11"/>
    <property type="match status" value="1"/>
</dbReference>
<sequence length="513" mass="56637">MALTIQRTGKFRHRKKLSVDFDADKLQDEFIPNAAPPLLHGNIHSFAEAASSPSSPCLGQDAAQVQPNMREDWAATRIQTAFRGFLARRALRALKGLVRLQALVRGHAVRKQAAITLHCMQALVRVQARIRARRVRLALEGHTEEPKHQQHFEHETSVREIEEGWCDGMGSVEEIQAKLLKRQEAAAKRERAMAYALAHQWQAGSKLQSAPAGFEPDKNNWGWNWLERWMAVRPWENRFLDVNLKDGVKIQENRSGEVNNSGTKTFVKSAGKKPISPNLLPKLSNHQMGRSLAEGCSSSPLNESPSVEEATATLLTKAKSNPPPEDLVVVAGSRTGMALRSHSNPKERSILSDKQAKKRLSLPNKGQVLGAQPSRQLSKTAGKRSPIRQKLVKDKSNGNDPDPTVSVPPTCHCLPFPGAVYHCAKVPLPPELLSFLLFQCSFISSPFLEMSISLFPPQLVAGSVDIGPEIAGDPTEDPRSLASWACQRNKTGMFDRGCCNLLLSSSTLPSFFF</sequence>
<dbReference type="Proteomes" id="UP000823749">
    <property type="component" value="Chromosome 13"/>
</dbReference>
<feature type="compositionally biased region" description="Basic and acidic residues" evidence="7">
    <location>
        <begin position="344"/>
        <end position="355"/>
    </location>
</feature>
<dbReference type="GO" id="GO:0005737">
    <property type="term" value="C:cytoplasm"/>
    <property type="evidence" value="ECO:0007669"/>
    <property type="project" value="UniProtKB-SubCell"/>
</dbReference>
<evidence type="ECO:0000256" key="1">
    <source>
        <dbReference type="ARBA" id="ARBA00004496"/>
    </source>
</evidence>
<comment type="subcellular location">
    <subcellularLocation>
        <location evidence="1">Cytoplasm</location>
    </subcellularLocation>
</comment>
<evidence type="ECO:0000313" key="9">
    <source>
        <dbReference type="Proteomes" id="UP000823749"/>
    </source>
</evidence>
<keyword evidence="4" id="KW-0112">Calmodulin-binding</keyword>
<dbReference type="PROSITE" id="PS50096">
    <property type="entry name" value="IQ"/>
    <property type="match status" value="2"/>
</dbReference>
<keyword evidence="2" id="KW-0963">Cytoplasm</keyword>
<keyword evidence="3" id="KW-0677">Repeat</keyword>
<evidence type="ECO:0000256" key="5">
    <source>
        <dbReference type="ARBA" id="ARBA00024341"/>
    </source>
</evidence>
<evidence type="ECO:0000256" key="2">
    <source>
        <dbReference type="ARBA" id="ARBA00022490"/>
    </source>
</evidence>
<feature type="region of interest" description="Disordered" evidence="7">
    <location>
        <begin position="337"/>
        <end position="403"/>
    </location>
</feature>
<accession>A0AAV6HT82</accession>
<evidence type="ECO:0000256" key="7">
    <source>
        <dbReference type="SAM" id="MobiDB-lite"/>
    </source>
</evidence>
<dbReference type="EMBL" id="JACTNZ010000013">
    <property type="protein sequence ID" value="KAG5517219.1"/>
    <property type="molecule type" value="Genomic_DNA"/>
</dbReference>
<dbReference type="GO" id="GO:0005516">
    <property type="term" value="F:calmodulin binding"/>
    <property type="evidence" value="ECO:0007669"/>
    <property type="project" value="UniProtKB-KW"/>
</dbReference>
<dbReference type="InterPro" id="IPR000048">
    <property type="entry name" value="IQ_motif_EF-hand-BS"/>
</dbReference>
<name>A0AAV6HT82_9ERIC</name>
<dbReference type="CDD" id="cd23767">
    <property type="entry name" value="IQCD"/>
    <property type="match status" value="1"/>
</dbReference>